<evidence type="ECO:0000256" key="1">
    <source>
        <dbReference type="SAM" id="SignalP"/>
    </source>
</evidence>
<dbReference type="EC" id="2.3.2.13" evidence="3"/>
<feature type="chain" id="PRO_5007479332" evidence="1">
    <location>
        <begin position="32"/>
        <end position="341"/>
    </location>
</feature>
<dbReference type="PANTHER" id="PTHR33490:SF6">
    <property type="entry name" value="SLL1049 PROTEIN"/>
    <property type="match status" value="1"/>
</dbReference>
<dbReference type="EMBL" id="LRVM01000003">
    <property type="protein sequence ID" value="KXL53240.1"/>
    <property type="molecule type" value="Genomic_DNA"/>
</dbReference>
<keyword evidence="4" id="KW-1185">Reference proteome</keyword>
<keyword evidence="3" id="KW-0808">Transferase</keyword>
<keyword evidence="3" id="KW-0012">Acyltransferase</keyword>
<dbReference type="AlphaFoldDB" id="A0A136WFL7"/>
<dbReference type="PANTHER" id="PTHR33490">
    <property type="entry name" value="BLR5614 PROTEIN-RELATED"/>
    <property type="match status" value="1"/>
</dbReference>
<dbReference type="SMART" id="SM00460">
    <property type="entry name" value="TGc"/>
    <property type="match status" value="1"/>
</dbReference>
<evidence type="ECO:0000313" key="3">
    <source>
        <dbReference type="EMBL" id="KXL53240.1"/>
    </source>
</evidence>
<organism evidence="3 4">
    <name type="scientific">Anaerotignum neopropionicum</name>
    <dbReference type="NCBI Taxonomy" id="36847"/>
    <lineage>
        <taxon>Bacteria</taxon>
        <taxon>Bacillati</taxon>
        <taxon>Bacillota</taxon>
        <taxon>Clostridia</taxon>
        <taxon>Lachnospirales</taxon>
        <taxon>Anaerotignaceae</taxon>
        <taxon>Anaerotignum</taxon>
    </lineage>
</organism>
<dbReference type="STRING" id="36847.CLNEO_12110"/>
<sequence>MKKNIFKNTILYFSVIALFLLGCGNATSAIAQEEGTAMFPLELYSEANSVSLEEALGEPMVPLAGDPKAAVIQAPQASGKVVYTSSGNNDVTMDASNSADGYIMVKYTGSASVKLKLILSGPSGIKYTYNLNSNGNYETFILSNGSGNYTVGVYKNIVDTKYSTLFTKSFQVTLKDEFAPFLRPNQYVNFNANSQVVTMAASLVKDSKNDIEKVQSIYDYVVKNITYDKQLAQTVQSGYVPVVDDVLMNKKGICFDYAAVMAAMLRSQGIPTKLVTGYTGSAYHAWISTYSKETGWVEGIIFFDGTTWRLMDPTFASTGNSSDAIMKYIGDGKNYQEKYLY</sequence>
<reference evidence="3 4" key="1">
    <citation type="submission" date="2016-01" db="EMBL/GenBank/DDBJ databases">
        <title>Genome sequence of Clostridium neopropionicum X4, DSM-3847.</title>
        <authorList>
            <person name="Poehlein A."/>
            <person name="Beck M.H."/>
            <person name="Bengelsdorf F.R."/>
            <person name="Daniel R."/>
            <person name="Duerre P."/>
        </authorList>
    </citation>
    <scope>NUCLEOTIDE SEQUENCE [LARGE SCALE GENOMIC DNA]</scope>
    <source>
        <strain evidence="3 4">DSM-3847</strain>
    </source>
</reference>
<proteinExistence type="predicted"/>
<dbReference type="Proteomes" id="UP000070539">
    <property type="component" value="Unassembled WGS sequence"/>
</dbReference>
<accession>A0A136WFL7</accession>
<feature type="signal peptide" evidence="1">
    <location>
        <begin position="1"/>
        <end position="31"/>
    </location>
</feature>
<dbReference type="InterPro" id="IPR038765">
    <property type="entry name" value="Papain-like_cys_pep_sf"/>
</dbReference>
<evidence type="ECO:0000313" key="4">
    <source>
        <dbReference type="Proteomes" id="UP000070539"/>
    </source>
</evidence>
<dbReference type="Pfam" id="PF01841">
    <property type="entry name" value="Transglut_core"/>
    <property type="match status" value="1"/>
</dbReference>
<feature type="domain" description="Transglutaminase-like" evidence="2">
    <location>
        <begin position="246"/>
        <end position="315"/>
    </location>
</feature>
<dbReference type="PATRIC" id="fig|36847.3.peg.1404"/>
<protein>
    <submittedName>
        <fullName evidence="3">Protein-glutamine gamma-glutamyltransferase</fullName>
        <ecNumber evidence="3">2.3.2.13</ecNumber>
    </submittedName>
</protein>
<dbReference type="InterPro" id="IPR002931">
    <property type="entry name" value="Transglutaminase-like"/>
</dbReference>
<dbReference type="PROSITE" id="PS51257">
    <property type="entry name" value="PROKAR_LIPOPROTEIN"/>
    <property type="match status" value="1"/>
</dbReference>
<comment type="caution">
    <text evidence="3">The sequence shown here is derived from an EMBL/GenBank/DDBJ whole genome shotgun (WGS) entry which is preliminary data.</text>
</comment>
<evidence type="ECO:0000259" key="2">
    <source>
        <dbReference type="SMART" id="SM00460"/>
    </source>
</evidence>
<dbReference type="Gene3D" id="3.10.620.30">
    <property type="match status" value="1"/>
</dbReference>
<dbReference type="RefSeq" id="WP_083531879.1">
    <property type="nucleotide sequence ID" value="NZ_LRVM01000003.1"/>
</dbReference>
<gene>
    <name evidence="3" type="primary">tgpA</name>
    <name evidence="3" type="ORF">CLNEO_12110</name>
</gene>
<name>A0A136WFL7_9FIRM</name>
<keyword evidence="1" id="KW-0732">Signal</keyword>
<dbReference type="SUPFAM" id="SSF54001">
    <property type="entry name" value="Cysteine proteinases"/>
    <property type="match status" value="1"/>
</dbReference>
<dbReference type="GO" id="GO:0003810">
    <property type="term" value="F:protein-glutamine gamma-glutamyltransferase activity"/>
    <property type="evidence" value="ECO:0007669"/>
    <property type="project" value="UniProtKB-EC"/>
</dbReference>